<reference evidence="7 13" key="4">
    <citation type="journal article" date="2017" name="N. Engl. J. Med.">
        <title>Transmission of Extensively Drug-Resistant Tuberculosis in South Africa.</title>
        <authorList>
            <person name="Shah N.S."/>
            <person name="Auld S.C."/>
            <person name="Brust J.C."/>
            <person name="Mathema B."/>
            <person name="Ismail N."/>
            <person name="Moodley P."/>
            <person name="Mlisana K."/>
            <person name="Allana S."/>
            <person name="Campbell A."/>
            <person name="Mthiyane T."/>
            <person name="Morris N."/>
            <person name="Mpangase P."/>
            <person name="van der Meulen H."/>
            <person name="Omar S.V."/>
            <person name="Brown T.S."/>
            <person name="Narechania A."/>
            <person name="Shaskina E."/>
            <person name="Kapwata T."/>
            <person name="Kreiswirth B."/>
            <person name="Gandhi N.R."/>
        </authorList>
    </citation>
    <scope>NUCLEOTIDE SEQUENCE [LARGE SCALE GENOMIC DNA]</scope>
    <source>
        <strain evidence="7 13">32301_S10</strain>
    </source>
</reference>
<proteinExistence type="predicted"/>
<accession>A0A045IM33</accession>
<evidence type="ECO:0000313" key="7">
    <source>
        <dbReference type="EMBL" id="REQ48428.1"/>
    </source>
</evidence>
<dbReference type="Proteomes" id="UP000050139">
    <property type="component" value="Unassembled WGS sequence"/>
</dbReference>
<reference evidence="5 15" key="8">
    <citation type="submission" date="2021-03" db="EMBL/GenBank/DDBJ databases">
        <title>Whole Genome Sequencing of Mycobacterium tuberculosis clinical isolates from Arunachal Pradesh, India.</title>
        <authorList>
            <person name="Singh S."/>
            <person name="Mudliar S.R."/>
            <person name="Kulsum U."/>
            <person name="Rufai S.B."/>
            <person name="Singh P.K."/>
            <person name="Umpo M."/>
            <person name="Nyori M."/>
        </authorList>
    </citation>
    <scope>NUCLEOTIDE SEQUENCE [LARGE SCALE GENOMIC DNA]</scope>
    <source>
        <strain evidence="5 15">OMICS/BPL/0142/20/SP</strain>
    </source>
</reference>
<evidence type="ECO:0000313" key="5">
    <source>
        <dbReference type="EMBL" id="MBP0683501.1"/>
    </source>
</evidence>
<dbReference type="EMBL" id="JAGIZI010000013">
    <property type="protein sequence ID" value="MBP0683501.1"/>
    <property type="molecule type" value="Genomic_DNA"/>
</dbReference>
<dbReference type="EMBL" id="CNGE01000011">
    <property type="protein sequence ID" value="CKR59453.1"/>
    <property type="molecule type" value="Genomic_DNA"/>
</dbReference>
<dbReference type="Proteomes" id="UP000300237">
    <property type="component" value="Chromosome"/>
</dbReference>
<reference evidence="7" key="6">
    <citation type="submission" date="2018-07" db="EMBL/GenBank/DDBJ databases">
        <authorList>
            <person name="Shah S."/>
            <person name="Brown T."/>
            <person name="Auld S."/>
            <person name="Bratton K."/>
            <person name="Narechania A."/>
            <person name="Mathema B."/>
            <person name="Gandhi N."/>
        </authorList>
    </citation>
    <scope>NUCLEOTIDE SEQUENCE</scope>
    <source>
        <strain evidence="7">32301_S10</strain>
    </source>
</reference>
<reference evidence="8 14" key="7">
    <citation type="submission" date="2018-08" db="EMBL/GenBank/DDBJ databases">
        <authorList>
            <person name="Fokvardsen B D."/>
            <person name="Norman A."/>
        </authorList>
    </citation>
    <scope>NUCLEOTIDE SEQUENCE [LARGE SCALE GENOMIC DNA]</scope>
    <source>
        <strain evidence="8 14">DKC2</strain>
    </source>
</reference>
<name>A0A045IM33_MYCTX</name>
<dbReference type="Gene3D" id="3.40.960.10">
    <property type="entry name" value="VSR Endonuclease"/>
    <property type="match status" value="1"/>
</dbReference>
<evidence type="ECO:0000313" key="12">
    <source>
        <dbReference type="Proteomes" id="UP000189452"/>
    </source>
</evidence>
<dbReference type="Proteomes" id="UP000048948">
    <property type="component" value="Unassembled WGS sequence"/>
</dbReference>
<reference evidence="6 12" key="5">
    <citation type="submission" date="2017-02" db="EMBL/GenBank/DDBJ databases">
        <title>Protein polymorphisms may explain contrasting epidemiological fitness of two variants of a multidrug-resistant Mycobacterium tuberculosis strain.</title>
        <authorList>
            <person name="Bigi M.M."/>
            <person name="Lopez B."/>
            <person name="Blanco F.C."/>
            <person name="Sasiain M.C."/>
            <person name="De La Barrera S."/>
            <person name="Ritacco V."/>
            <person name="Bigi F."/>
            <person name="Soria M.A."/>
        </authorList>
    </citation>
    <scope>NUCLEOTIDE SEQUENCE [LARGE SCALE GENOMIC DNA]</scope>
    <source>
        <strain evidence="6 12">6548</strain>
    </source>
</reference>
<dbReference type="AlphaFoldDB" id="A0A045IM33"/>
<reference evidence="9 11" key="2">
    <citation type="submission" date="2015-03" db="EMBL/GenBank/DDBJ databases">
        <authorList>
            <consortium name="Pathogen Informatics"/>
        </authorList>
    </citation>
    <scope>NUCLEOTIDE SEQUENCE [LARGE SCALE GENOMIC DNA]</scope>
    <source>
        <strain evidence="2 9">Bir 172</strain>
        <strain evidence="3 11">Bir 185</strain>
    </source>
</reference>
<dbReference type="EMBL" id="QTBD01000212">
    <property type="protein sequence ID" value="REQ48428.1"/>
    <property type="molecule type" value="Genomic_DNA"/>
</dbReference>
<evidence type="ECO:0000313" key="15">
    <source>
        <dbReference type="Proteomes" id="UP000671119"/>
    </source>
</evidence>
<dbReference type="SUPFAM" id="SSF52980">
    <property type="entry name" value="Restriction endonuclease-like"/>
    <property type="match status" value="1"/>
</dbReference>
<dbReference type="EMBL" id="LR027516">
    <property type="protein sequence ID" value="VCU51876.1"/>
    <property type="molecule type" value="Genomic_DNA"/>
</dbReference>
<gene>
    <name evidence="6" type="ORF">A4S10_03725</name>
    <name evidence="8" type="ORF">DKC2_3786</name>
    <name evidence="7" type="ORF">DSJ38_18525</name>
    <name evidence="2" type="ORF">ERS027646_00144</name>
    <name evidence="3" type="ORF">ERS027659_02292</name>
    <name evidence="4" type="ORF">ERS094118_02389</name>
    <name evidence="5" type="ORF">J8J21_10250</name>
</gene>
<evidence type="ECO:0000313" key="13">
    <source>
        <dbReference type="Proteomes" id="UP000256381"/>
    </source>
</evidence>
<evidence type="ECO:0000313" key="10">
    <source>
        <dbReference type="Proteomes" id="UP000050139"/>
    </source>
</evidence>
<evidence type="ECO:0000313" key="11">
    <source>
        <dbReference type="Proteomes" id="UP000050164"/>
    </source>
</evidence>
<reference evidence="6 12" key="3">
    <citation type="submission" date="2016-04" db="EMBL/GenBank/DDBJ databases">
        <authorList>
            <person name="Bigi M."/>
            <person name="Bigi F."/>
            <person name="Soria M.A."/>
        </authorList>
    </citation>
    <scope>NUCLEOTIDE SEQUENCE [LARGE SCALE GENOMIC DNA]</scope>
    <source>
        <strain evidence="6 12">6548</strain>
    </source>
</reference>
<dbReference type="EMBL" id="CNFT01000526">
    <property type="protein sequence ID" value="CKR85266.1"/>
    <property type="molecule type" value="Genomic_DNA"/>
</dbReference>
<dbReference type="Pfam" id="PF04480">
    <property type="entry name" value="DUF559"/>
    <property type="match status" value="1"/>
</dbReference>
<dbReference type="EMBL" id="COPH01000017">
    <property type="protein sequence ID" value="CLW35005.1"/>
    <property type="molecule type" value="Genomic_DNA"/>
</dbReference>
<sequence>MDELPWPVLGSEVLAAKAIPERAMRQLYEPVYPGVYAPAGVELTARQRAHAAWLWSRRRAVVAGNSAAALLGAKWVNPALDAELVHANRKPPPRIVVHTDRLAPHETVAVDGVAVTTPARTAFDIGRRTPSRLQAVQRLDALANSTDVKVADVQAVIAEHTGARGLVRLRAVLPLIDGGAESPQETWTRLVLIDAGLPKPQTQIRVFDDYGDFVARIDLGYEQLRVGVEYDGPQHWTDPAQRARDIERSTALLDLGWTIIRVTSELLWYRRGTFVGRVDAAMRAAGWRP</sequence>
<dbReference type="Proteomes" id="UP000256381">
    <property type="component" value="Unassembled WGS sequence"/>
</dbReference>
<dbReference type="EMBL" id="LWDQ01000001">
    <property type="protein sequence ID" value="OMH61533.1"/>
    <property type="molecule type" value="Genomic_DNA"/>
</dbReference>
<dbReference type="Proteomes" id="UP000189452">
    <property type="component" value="Chromosome"/>
</dbReference>
<dbReference type="OMA" id="WIDDWLP"/>
<evidence type="ECO:0000313" key="8">
    <source>
        <dbReference type="EMBL" id="VCU51876.1"/>
    </source>
</evidence>
<organism evidence="3 11">
    <name type="scientific">Mycobacterium tuberculosis</name>
    <dbReference type="NCBI Taxonomy" id="1773"/>
    <lineage>
        <taxon>Bacteria</taxon>
        <taxon>Bacillati</taxon>
        <taxon>Actinomycetota</taxon>
        <taxon>Actinomycetes</taxon>
        <taxon>Mycobacteriales</taxon>
        <taxon>Mycobacteriaceae</taxon>
        <taxon>Mycobacterium</taxon>
        <taxon>Mycobacterium tuberculosis complex</taxon>
    </lineage>
</organism>
<evidence type="ECO:0000259" key="1">
    <source>
        <dbReference type="Pfam" id="PF04480"/>
    </source>
</evidence>
<evidence type="ECO:0000313" key="3">
    <source>
        <dbReference type="EMBL" id="CKR85266.1"/>
    </source>
</evidence>
<dbReference type="Proteomes" id="UP000671119">
    <property type="component" value="Unassembled WGS sequence"/>
</dbReference>
<reference evidence="4 10" key="1">
    <citation type="submission" date="2015-03" db="EMBL/GenBank/DDBJ databases">
        <authorList>
            <consortium name="Pathogen Informatics"/>
            <person name="Murphy D."/>
        </authorList>
    </citation>
    <scope>NUCLEOTIDE SEQUENCE [LARGE SCALE GENOMIC DNA]</scope>
    <source>
        <strain evidence="4 10">0268S</strain>
    </source>
</reference>
<dbReference type="InterPro" id="IPR007569">
    <property type="entry name" value="DUF559"/>
</dbReference>
<dbReference type="InterPro" id="IPR011335">
    <property type="entry name" value="Restrct_endonuc-II-like"/>
</dbReference>
<dbReference type="RefSeq" id="WP_003900096.1">
    <property type="nucleotide sequence ID" value="NZ_AP017901.1"/>
</dbReference>
<evidence type="ECO:0000313" key="6">
    <source>
        <dbReference type="EMBL" id="OMH61533.1"/>
    </source>
</evidence>
<protein>
    <submittedName>
        <fullName evidence="3">Cullin, a subunit of E3 ubiquitin ligase</fullName>
    </submittedName>
    <submittedName>
        <fullName evidence="5">DUF559 domain-containing protein</fullName>
    </submittedName>
</protein>
<evidence type="ECO:0000313" key="14">
    <source>
        <dbReference type="Proteomes" id="UP000300237"/>
    </source>
</evidence>
<feature type="domain" description="DUF559" evidence="1">
    <location>
        <begin position="217"/>
        <end position="267"/>
    </location>
</feature>
<evidence type="ECO:0000313" key="9">
    <source>
        <dbReference type="Proteomes" id="UP000048948"/>
    </source>
</evidence>
<evidence type="ECO:0000313" key="4">
    <source>
        <dbReference type="EMBL" id="CLW35005.1"/>
    </source>
</evidence>
<evidence type="ECO:0000313" key="2">
    <source>
        <dbReference type="EMBL" id="CKR59453.1"/>
    </source>
</evidence>
<dbReference type="Proteomes" id="UP000050164">
    <property type="component" value="Unassembled WGS sequence"/>
</dbReference>
<dbReference type="FunFam" id="3.40.960.10:FF:000006">
    <property type="entry name" value="Cullin, a subunit of E3 ubiquitin ligase"/>
    <property type="match status" value="1"/>
</dbReference>